<keyword evidence="1" id="KW-0813">Transport</keyword>
<dbReference type="SUPFAM" id="SSF52540">
    <property type="entry name" value="P-loop containing nucleoside triphosphate hydrolases"/>
    <property type="match status" value="1"/>
</dbReference>
<evidence type="ECO:0000256" key="9">
    <source>
        <dbReference type="PROSITE-ProRule" id="PRU01213"/>
    </source>
</evidence>
<dbReference type="Pfam" id="PF03459">
    <property type="entry name" value="TOBE"/>
    <property type="match status" value="1"/>
</dbReference>
<dbReference type="KEGG" id="tvr:TVD_03960"/>
<dbReference type="InterPro" id="IPR017871">
    <property type="entry name" value="ABC_transporter-like_CS"/>
</dbReference>
<dbReference type="InterPro" id="IPR005116">
    <property type="entry name" value="Transp-assoc_OB_typ1"/>
</dbReference>
<dbReference type="GO" id="GO:0016887">
    <property type="term" value="F:ATP hydrolysis activity"/>
    <property type="evidence" value="ECO:0007669"/>
    <property type="project" value="InterPro"/>
</dbReference>
<evidence type="ECO:0000256" key="4">
    <source>
        <dbReference type="ARBA" id="ARBA00022519"/>
    </source>
</evidence>
<dbReference type="RefSeq" id="WP_047251898.1">
    <property type="nucleotide sequence ID" value="NZ_CP011367.1"/>
</dbReference>
<dbReference type="GO" id="GO:0015098">
    <property type="term" value="F:molybdate ion transmembrane transporter activity"/>
    <property type="evidence" value="ECO:0007669"/>
    <property type="project" value="InterPro"/>
</dbReference>
<keyword evidence="2" id="KW-1003">Cell membrane</keyword>
<dbReference type="InterPro" id="IPR011868">
    <property type="entry name" value="ModC_ABC_ATP-bd"/>
</dbReference>
<keyword evidence="3 9" id="KW-0500">Molybdenum</keyword>
<feature type="domain" description="Mop" evidence="12">
    <location>
        <begin position="299"/>
        <end position="368"/>
    </location>
</feature>
<proteinExistence type="predicted"/>
<evidence type="ECO:0000256" key="6">
    <source>
        <dbReference type="ARBA" id="ARBA00022840"/>
    </source>
</evidence>
<reference evidence="13 14" key="1">
    <citation type="submission" date="2015-04" db="EMBL/GenBank/DDBJ databases">
        <title>Complete Sequence for the Genome of the Thioalkalivibrio versutus D301.</title>
        <authorList>
            <person name="Mu T."/>
            <person name="Zhou J."/>
            <person name="Xu X."/>
        </authorList>
    </citation>
    <scope>NUCLEOTIDE SEQUENCE [LARGE SCALE GENOMIC DNA]</scope>
    <source>
        <strain evidence="13 14">D301</strain>
    </source>
</reference>
<evidence type="ECO:0000256" key="3">
    <source>
        <dbReference type="ARBA" id="ARBA00022505"/>
    </source>
</evidence>
<dbReference type="EMBL" id="CP011367">
    <property type="protein sequence ID" value="AKJ96409.1"/>
    <property type="molecule type" value="Genomic_DNA"/>
</dbReference>
<evidence type="ECO:0000313" key="13">
    <source>
        <dbReference type="EMBL" id="AKJ96409.1"/>
    </source>
</evidence>
<dbReference type="InterPro" id="IPR003439">
    <property type="entry name" value="ABC_transporter-like_ATP-bd"/>
</dbReference>
<dbReference type="SMART" id="SM00382">
    <property type="entry name" value="AAA"/>
    <property type="match status" value="1"/>
</dbReference>
<dbReference type="SUPFAM" id="SSF50331">
    <property type="entry name" value="MOP-like"/>
    <property type="match status" value="1"/>
</dbReference>
<evidence type="ECO:0000259" key="11">
    <source>
        <dbReference type="PROSITE" id="PS50893"/>
    </source>
</evidence>
<evidence type="ECO:0000256" key="8">
    <source>
        <dbReference type="ARBA" id="ARBA00023136"/>
    </source>
</evidence>
<dbReference type="Gene3D" id="2.40.50.100">
    <property type="match status" value="1"/>
</dbReference>
<dbReference type="PATRIC" id="fig|106634.4.peg.805"/>
<evidence type="ECO:0000313" key="14">
    <source>
        <dbReference type="Proteomes" id="UP000064201"/>
    </source>
</evidence>
<dbReference type="Gene3D" id="3.40.50.300">
    <property type="entry name" value="P-loop containing nucleotide triphosphate hydrolases"/>
    <property type="match status" value="1"/>
</dbReference>
<dbReference type="GO" id="GO:0016020">
    <property type="term" value="C:membrane"/>
    <property type="evidence" value="ECO:0007669"/>
    <property type="project" value="InterPro"/>
</dbReference>
<keyword evidence="7" id="KW-1278">Translocase</keyword>
<dbReference type="PROSITE" id="PS51866">
    <property type="entry name" value="MOP"/>
    <property type="match status" value="1"/>
</dbReference>
<dbReference type="InterPro" id="IPR008995">
    <property type="entry name" value="Mo/tungstate-bd_C_term_dom"/>
</dbReference>
<evidence type="ECO:0000256" key="5">
    <source>
        <dbReference type="ARBA" id="ARBA00022741"/>
    </source>
</evidence>
<keyword evidence="6" id="KW-0067">ATP-binding</keyword>
<dbReference type="STRING" id="106634.TVD_03960"/>
<dbReference type="NCBIfam" id="TIGR02142">
    <property type="entry name" value="modC_ABC"/>
    <property type="match status" value="1"/>
</dbReference>
<dbReference type="InterPro" id="IPR050334">
    <property type="entry name" value="Molybdenum_import_ModC"/>
</dbReference>
<keyword evidence="8" id="KW-0472">Membrane</keyword>
<dbReference type="GO" id="GO:0140359">
    <property type="term" value="F:ABC-type transporter activity"/>
    <property type="evidence" value="ECO:0007669"/>
    <property type="project" value="InterPro"/>
</dbReference>
<gene>
    <name evidence="13" type="ORF">TVD_03960</name>
</gene>
<accession>A0A0G3G7Q1</accession>
<keyword evidence="14" id="KW-1185">Reference proteome</keyword>
<evidence type="ECO:0000256" key="7">
    <source>
        <dbReference type="ARBA" id="ARBA00022967"/>
    </source>
</evidence>
<dbReference type="AlphaFoldDB" id="A0A0G3G7Q1"/>
<keyword evidence="4" id="KW-0997">Cell inner membrane</keyword>
<name>A0A0G3G7Q1_9GAMM</name>
<dbReference type="InterPro" id="IPR027417">
    <property type="entry name" value="P-loop_NTPase"/>
</dbReference>
<dbReference type="PANTHER" id="PTHR43514:SF10">
    <property type="entry name" value="MOLYBDENUM IMPORT ATP-BINDING PROTEIN MODC 2"/>
    <property type="match status" value="1"/>
</dbReference>
<evidence type="ECO:0000256" key="2">
    <source>
        <dbReference type="ARBA" id="ARBA00022475"/>
    </source>
</evidence>
<keyword evidence="5" id="KW-0547">Nucleotide-binding</keyword>
<feature type="region of interest" description="Disordered" evidence="10">
    <location>
        <begin position="244"/>
        <end position="279"/>
    </location>
</feature>
<dbReference type="PANTHER" id="PTHR43514">
    <property type="entry name" value="ABC TRANSPORTER I FAMILY MEMBER 10"/>
    <property type="match status" value="1"/>
</dbReference>
<dbReference type="InterPro" id="IPR003593">
    <property type="entry name" value="AAA+_ATPase"/>
</dbReference>
<dbReference type="InterPro" id="IPR004606">
    <property type="entry name" value="Mop_domain"/>
</dbReference>
<dbReference type="OrthoDB" id="9802264at2"/>
<feature type="domain" description="ABC transporter" evidence="11">
    <location>
        <begin position="3"/>
        <end position="238"/>
    </location>
</feature>
<evidence type="ECO:0000256" key="10">
    <source>
        <dbReference type="SAM" id="MobiDB-lite"/>
    </source>
</evidence>
<dbReference type="PROSITE" id="PS50893">
    <property type="entry name" value="ABC_TRANSPORTER_2"/>
    <property type="match status" value="1"/>
</dbReference>
<dbReference type="Proteomes" id="UP000064201">
    <property type="component" value="Chromosome"/>
</dbReference>
<dbReference type="Pfam" id="PF00005">
    <property type="entry name" value="ABC_tran"/>
    <property type="match status" value="1"/>
</dbReference>
<sequence length="368" mass="40345">MSQSVSNGLRIQARLERSGFALDVDTTIPLEGVTALFGRSGCGKTTLLRIIAGLEHPPGAEVHFGDTAWQSGKTFVPLHRRRVGLVFQESTLLPHLSVRGNLLYGYKRTPESMRRLHLDEVADLLGITELLERRADQLSGGQRQRVALGRALLISPDLLLLDEPLNALDTQTKREIMPFLARLSDRTGIPTLLVTHAPEEVERLAHRVAFMHDGQLERLEPLRDALARADSPLFREEGAVSVLQGELGPPDEHDLRPFGPPEARYRVPTTPGSTKGAGHQARLRIDARDVSIALSPPEDISILNIIPVTIEALDEAPGHHGPARILATCRQDDGQPLMAELTQLSTKRLALQPGTRAHALVKSVAFLD</sequence>
<evidence type="ECO:0000256" key="1">
    <source>
        <dbReference type="ARBA" id="ARBA00022448"/>
    </source>
</evidence>
<organism evidence="13 14">
    <name type="scientific">Thioalkalivibrio versutus</name>
    <dbReference type="NCBI Taxonomy" id="106634"/>
    <lineage>
        <taxon>Bacteria</taxon>
        <taxon>Pseudomonadati</taxon>
        <taxon>Pseudomonadota</taxon>
        <taxon>Gammaproteobacteria</taxon>
        <taxon>Chromatiales</taxon>
        <taxon>Ectothiorhodospiraceae</taxon>
        <taxon>Thioalkalivibrio</taxon>
    </lineage>
</organism>
<protein>
    <submittedName>
        <fullName evidence="13">Molybdenum ABC transporter ATPase</fullName>
    </submittedName>
</protein>
<dbReference type="PROSITE" id="PS00211">
    <property type="entry name" value="ABC_TRANSPORTER_1"/>
    <property type="match status" value="1"/>
</dbReference>
<dbReference type="GO" id="GO:0005524">
    <property type="term" value="F:ATP binding"/>
    <property type="evidence" value="ECO:0007669"/>
    <property type="project" value="UniProtKB-KW"/>
</dbReference>
<evidence type="ECO:0000259" key="12">
    <source>
        <dbReference type="PROSITE" id="PS51866"/>
    </source>
</evidence>